<dbReference type="EMBL" id="CP006771">
    <property type="protein sequence ID" value="AGX89113.1"/>
    <property type="molecule type" value="Genomic_DNA"/>
</dbReference>
<accession>U5NFT7</accession>
<dbReference type="EMBL" id="CP006771">
    <property type="protein sequence ID" value="AGX88901.1"/>
    <property type="molecule type" value="Genomic_DNA"/>
</dbReference>
<gene>
    <name evidence="5" type="ORF">PRV_00675</name>
    <name evidence="6" type="ORF">PRV_01860</name>
</gene>
<dbReference type="GO" id="GO:0003677">
    <property type="term" value="F:DNA binding"/>
    <property type="evidence" value="ECO:0007669"/>
    <property type="project" value="UniProtKB-KW"/>
</dbReference>
<dbReference type="REBASE" id="72010">
    <property type="entry name" value="S2.MpaIndORF665P"/>
</dbReference>
<dbReference type="PANTHER" id="PTHR30408">
    <property type="entry name" value="TYPE-1 RESTRICTION ENZYME ECOKI SPECIFICITY PROTEIN"/>
    <property type="match status" value="1"/>
</dbReference>
<dbReference type="PANTHER" id="PTHR30408:SF13">
    <property type="entry name" value="TYPE I RESTRICTION ENZYME HINDI SPECIFICITY SUBUNIT"/>
    <property type="match status" value="1"/>
</dbReference>
<dbReference type="STRING" id="1403316.PRV_00675"/>
<dbReference type="REBASE" id="72002">
    <property type="entry name" value="S.MpaIndORF1855P"/>
</dbReference>
<protein>
    <recommendedName>
        <fullName evidence="4">Type I restriction modification DNA specificity domain-containing protein</fullName>
    </recommendedName>
</protein>
<comment type="similarity">
    <text evidence="1">Belongs to the type-I restriction system S methylase family.</text>
</comment>
<dbReference type="AlphaFoldDB" id="U5NFT7"/>
<dbReference type="HOGENOM" id="CLU_021095_4_1_14"/>
<evidence type="ECO:0000259" key="4">
    <source>
        <dbReference type="Pfam" id="PF01420"/>
    </source>
</evidence>
<keyword evidence="3" id="KW-0238">DNA-binding</keyword>
<evidence type="ECO:0000313" key="5">
    <source>
        <dbReference type="EMBL" id="AGX88901.1"/>
    </source>
</evidence>
<evidence type="ECO:0000256" key="2">
    <source>
        <dbReference type="ARBA" id="ARBA00022747"/>
    </source>
</evidence>
<dbReference type="RefSeq" id="WP_022769037.1">
    <property type="nucleotide sequence ID" value="NC_022575.1"/>
</dbReference>
<dbReference type="PATRIC" id="fig|1403316.3.peg.110"/>
<dbReference type="KEGG" id="mpv:PRV_00675"/>
<dbReference type="SUPFAM" id="SSF116734">
    <property type="entry name" value="DNA methylase specificity domain"/>
    <property type="match status" value="1"/>
</dbReference>
<dbReference type="Proteomes" id="UP000017119">
    <property type="component" value="Chromosome"/>
</dbReference>
<organism evidence="6 7">
    <name type="scientific">Mycoplasma parvum str. Indiana</name>
    <dbReference type="NCBI Taxonomy" id="1403316"/>
    <lineage>
        <taxon>Bacteria</taxon>
        <taxon>Bacillati</taxon>
        <taxon>Mycoplasmatota</taxon>
        <taxon>Mollicutes</taxon>
        <taxon>Mycoplasmataceae</taxon>
        <taxon>Mycoplasma</taxon>
    </lineage>
</organism>
<keyword evidence="7" id="KW-1185">Reference proteome</keyword>
<dbReference type="InterPro" id="IPR052021">
    <property type="entry name" value="Type-I_RS_S_subunit"/>
</dbReference>
<name>U5NFT7_9MOLU</name>
<reference evidence="6 7" key="1">
    <citation type="journal article" date="2013" name="Genome Announc.">
        <title>Genome Sequence of Mycoplasma parvum (Formerly Eperythrozoon parvum), a Diminutive Hemoplasma of the Pig.</title>
        <authorList>
            <person name="do Nascimento N.C."/>
            <person name="Dos Santos A.P."/>
            <person name="Chu Y."/>
            <person name="Guimaraes A.M."/>
            <person name="Pagliaro A."/>
            <person name="Messick J.B."/>
        </authorList>
    </citation>
    <scope>NUCLEOTIDE SEQUENCE [LARGE SCALE GENOMIC DNA]</scope>
    <source>
        <strain evidence="6 7">Indiana</strain>
    </source>
</reference>
<evidence type="ECO:0000313" key="6">
    <source>
        <dbReference type="EMBL" id="AGX89113.1"/>
    </source>
</evidence>
<evidence type="ECO:0000256" key="3">
    <source>
        <dbReference type="ARBA" id="ARBA00023125"/>
    </source>
</evidence>
<dbReference type="InterPro" id="IPR044946">
    <property type="entry name" value="Restrct_endonuc_typeI_TRD_sf"/>
</dbReference>
<evidence type="ECO:0000256" key="1">
    <source>
        <dbReference type="ARBA" id="ARBA00010923"/>
    </source>
</evidence>
<dbReference type="InterPro" id="IPR000055">
    <property type="entry name" value="Restrct_endonuc_typeI_TRD"/>
</dbReference>
<proteinExistence type="inferred from homology"/>
<dbReference type="Pfam" id="PF01420">
    <property type="entry name" value="Methylase_S"/>
    <property type="match status" value="1"/>
</dbReference>
<keyword evidence="2" id="KW-0680">Restriction system</keyword>
<dbReference type="Gene3D" id="3.90.220.20">
    <property type="entry name" value="DNA methylase specificity domains"/>
    <property type="match status" value="1"/>
</dbReference>
<dbReference type="KEGG" id="mpv:PRV_01860"/>
<evidence type="ECO:0000313" key="7">
    <source>
        <dbReference type="Proteomes" id="UP000017119"/>
    </source>
</evidence>
<sequence>MSLPKNEWKLTTLDKLGKISSGKPYSRKYEFHPKLHKESISFVGVKEVGQSRLHILKCNRYYFLNKLSLMNNKLFSKNTVCISMLGNSPGDAALLKNDSFLSTSVFGFTPYKNISNPKFIKYCLDSQKEKFASYSATTTIRKALPTYQLFLIKFPAPPPGFKD</sequence>
<feature type="domain" description="Type I restriction modification DNA specificity" evidence="4">
    <location>
        <begin position="7"/>
        <end position="158"/>
    </location>
</feature>
<dbReference type="GO" id="GO:0009307">
    <property type="term" value="P:DNA restriction-modification system"/>
    <property type="evidence" value="ECO:0007669"/>
    <property type="project" value="UniProtKB-KW"/>
</dbReference>